<feature type="domain" description="SMODS and SLOG-associating 2TM effector" evidence="1">
    <location>
        <begin position="9"/>
        <end position="171"/>
    </location>
</feature>
<comment type="caution">
    <text evidence="2">The sequence shown here is derived from an EMBL/GenBank/DDBJ whole genome shotgun (WGS) entry which is preliminary data.</text>
</comment>
<dbReference type="AlphaFoldDB" id="A0A7W9CTK9"/>
<dbReference type="EMBL" id="JACHOO010000001">
    <property type="protein sequence ID" value="MBB5751665.1"/>
    <property type="molecule type" value="Genomic_DNA"/>
</dbReference>
<dbReference type="NCBIfam" id="NF033632">
    <property type="entry name" value="SLATT_4"/>
    <property type="match status" value="1"/>
</dbReference>
<keyword evidence="3" id="KW-1185">Reference proteome</keyword>
<dbReference type="Proteomes" id="UP000523821">
    <property type="component" value="Unassembled WGS sequence"/>
</dbReference>
<dbReference type="RefSeq" id="WP_183852528.1">
    <property type="nucleotide sequence ID" value="NZ_JACHOO010000001.1"/>
</dbReference>
<protein>
    <recommendedName>
        <fullName evidence="1">SMODS and SLOG-associating 2TM effector domain-containing protein</fullName>
    </recommendedName>
</protein>
<dbReference type="Pfam" id="PF18186">
    <property type="entry name" value="SLATT_4"/>
    <property type="match status" value="1"/>
</dbReference>
<gene>
    <name evidence="2" type="ORF">GGQ63_000708</name>
</gene>
<sequence>MKLDYDITLEDQIRECFGRVVYTHKTHERMADNCTKKLNRFKVGQIVLTAATSTGAVGVVVTNETFFEVATVLVSFLTLLVTTYLKNFDLGATAQKHRDAAAKLWNVRECYLSLLTDLPALDRQAAVERRDELQTMLAALYQSAPQTDGKAYVEAQKRLQKMEDMTFSSDEIDCFLPLSLKRSGGRPKTDEGT</sequence>
<dbReference type="InterPro" id="IPR040811">
    <property type="entry name" value="SLATT_4"/>
</dbReference>
<accession>A0A7W9CTK9</accession>
<evidence type="ECO:0000313" key="3">
    <source>
        <dbReference type="Proteomes" id="UP000523821"/>
    </source>
</evidence>
<name>A0A7W9CTK9_9HYPH</name>
<evidence type="ECO:0000313" key="2">
    <source>
        <dbReference type="EMBL" id="MBB5751665.1"/>
    </source>
</evidence>
<evidence type="ECO:0000259" key="1">
    <source>
        <dbReference type="Pfam" id="PF18186"/>
    </source>
</evidence>
<organism evidence="2 3">
    <name type="scientific">Prosthecomicrobium pneumaticum</name>
    <dbReference type="NCBI Taxonomy" id="81895"/>
    <lineage>
        <taxon>Bacteria</taxon>
        <taxon>Pseudomonadati</taxon>
        <taxon>Pseudomonadota</taxon>
        <taxon>Alphaproteobacteria</taxon>
        <taxon>Hyphomicrobiales</taxon>
        <taxon>Kaistiaceae</taxon>
        <taxon>Prosthecomicrobium</taxon>
    </lineage>
</organism>
<reference evidence="2 3" key="1">
    <citation type="submission" date="2020-08" db="EMBL/GenBank/DDBJ databases">
        <title>Genomic Encyclopedia of Type Strains, Phase IV (KMG-IV): sequencing the most valuable type-strain genomes for metagenomic binning, comparative biology and taxonomic classification.</title>
        <authorList>
            <person name="Goeker M."/>
        </authorList>
    </citation>
    <scope>NUCLEOTIDE SEQUENCE [LARGE SCALE GENOMIC DNA]</scope>
    <source>
        <strain evidence="2 3">DSM 16268</strain>
    </source>
</reference>
<proteinExistence type="predicted"/>